<organism evidence="2 3">
    <name type="scientific">Nocardioides marmoriginsengisoli</name>
    <dbReference type="NCBI Taxonomy" id="661483"/>
    <lineage>
        <taxon>Bacteria</taxon>
        <taxon>Bacillati</taxon>
        <taxon>Actinomycetota</taxon>
        <taxon>Actinomycetes</taxon>
        <taxon>Propionibacteriales</taxon>
        <taxon>Nocardioidaceae</taxon>
        <taxon>Nocardioides</taxon>
    </lineage>
</organism>
<keyword evidence="1" id="KW-1133">Transmembrane helix</keyword>
<dbReference type="Proteomes" id="UP000267128">
    <property type="component" value="Unassembled WGS sequence"/>
</dbReference>
<protein>
    <submittedName>
        <fullName evidence="2">Uncharacterized protein</fullName>
    </submittedName>
</protein>
<reference evidence="2 3" key="1">
    <citation type="submission" date="2018-11" db="EMBL/GenBank/DDBJ databases">
        <authorList>
            <person name="Li F."/>
        </authorList>
    </citation>
    <scope>NUCLEOTIDE SEQUENCE [LARGE SCALE GENOMIC DNA]</scope>
    <source>
        <strain evidence="2 3">Gsoil 097</strain>
    </source>
</reference>
<evidence type="ECO:0000256" key="1">
    <source>
        <dbReference type="SAM" id="Phobius"/>
    </source>
</evidence>
<evidence type="ECO:0000313" key="3">
    <source>
        <dbReference type="Proteomes" id="UP000267128"/>
    </source>
</evidence>
<comment type="caution">
    <text evidence="2">The sequence shown here is derived from an EMBL/GenBank/DDBJ whole genome shotgun (WGS) entry which is preliminary data.</text>
</comment>
<dbReference type="AlphaFoldDB" id="A0A3N0CQU8"/>
<dbReference type="PROSITE" id="PS51318">
    <property type="entry name" value="TAT"/>
    <property type="match status" value="1"/>
</dbReference>
<proteinExistence type="predicted"/>
<dbReference type="OrthoDB" id="3772594at2"/>
<name>A0A3N0CQU8_9ACTN</name>
<sequence length="103" mass="11055">MGKHSGDPVEEEQLPPDRRRLLKLAAGITATIVAWGFLVAEAIDFGSQGRSGQGEAWVFAFFATLGATACMFVTLILVNKVLATLRGEVRVKTVSVPGRRAAR</sequence>
<feature type="transmembrane region" description="Helical" evidence="1">
    <location>
        <begin position="58"/>
        <end position="78"/>
    </location>
</feature>
<feature type="transmembrane region" description="Helical" evidence="1">
    <location>
        <begin position="21"/>
        <end position="38"/>
    </location>
</feature>
<gene>
    <name evidence="2" type="ORF">EFK50_05475</name>
</gene>
<dbReference type="RefSeq" id="WP_123226509.1">
    <property type="nucleotide sequence ID" value="NZ_RJSE01000003.1"/>
</dbReference>
<accession>A0A3N0CQU8</accession>
<dbReference type="EMBL" id="RJSE01000003">
    <property type="protein sequence ID" value="RNL65406.1"/>
    <property type="molecule type" value="Genomic_DNA"/>
</dbReference>
<keyword evidence="1" id="KW-0472">Membrane</keyword>
<dbReference type="InterPro" id="IPR006311">
    <property type="entry name" value="TAT_signal"/>
</dbReference>
<evidence type="ECO:0000313" key="2">
    <source>
        <dbReference type="EMBL" id="RNL65406.1"/>
    </source>
</evidence>
<keyword evidence="1" id="KW-0812">Transmembrane</keyword>
<keyword evidence="3" id="KW-1185">Reference proteome</keyword>